<sequence>MIKNLSLLFALAFGLFACAADNNTAQSEAQPAAPPAQFEEEPNLPDNTLSQKEAATGWKLLFDGKSADGWRGFQQEGMPLGWSVENGTLKASGQGGDAAGDILYGAQMFESFELTVDWKIAEGGNSGIFYHVREEERFSTPYETGPEYQIIDEENFPEPLEPWQVTGADYAMFEPSIPRLTKPAGEWNTSTITFTPQQATYTLNGRKTIGFYPNSIQWQINKKEGKWKDYPDYGKVREGYIGLQDHGSEVWFKNIKIREL</sequence>
<feature type="compositionally biased region" description="Low complexity" evidence="1">
    <location>
        <begin position="27"/>
        <end position="37"/>
    </location>
</feature>
<dbReference type="GO" id="GO:0016787">
    <property type="term" value="F:hydrolase activity"/>
    <property type="evidence" value="ECO:0007669"/>
    <property type="project" value="InterPro"/>
</dbReference>
<dbReference type="EMBL" id="VOOR01000044">
    <property type="protein sequence ID" value="TXB61815.1"/>
    <property type="molecule type" value="Genomic_DNA"/>
</dbReference>
<dbReference type="Pfam" id="PF06439">
    <property type="entry name" value="3keto-disac_hyd"/>
    <property type="match status" value="1"/>
</dbReference>
<reference evidence="4 5" key="1">
    <citation type="submission" date="2019-08" db="EMBL/GenBank/DDBJ databases">
        <title>Genome of Phaeodactylibacter luteus.</title>
        <authorList>
            <person name="Bowman J.P."/>
        </authorList>
    </citation>
    <scope>NUCLEOTIDE SEQUENCE [LARGE SCALE GENOMIC DNA]</scope>
    <source>
        <strain evidence="4 5">KCTC 42180</strain>
    </source>
</reference>
<dbReference type="RefSeq" id="WP_147168785.1">
    <property type="nucleotide sequence ID" value="NZ_VOOR01000044.1"/>
</dbReference>
<dbReference type="OrthoDB" id="9806233at2"/>
<evidence type="ECO:0000259" key="3">
    <source>
        <dbReference type="Pfam" id="PF06439"/>
    </source>
</evidence>
<dbReference type="Gene3D" id="2.60.120.560">
    <property type="entry name" value="Exo-inulinase, domain 1"/>
    <property type="match status" value="1"/>
</dbReference>
<evidence type="ECO:0000256" key="2">
    <source>
        <dbReference type="SAM" id="SignalP"/>
    </source>
</evidence>
<organism evidence="4 5">
    <name type="scientific">Phaeodactylibacter luteus</name>
    <dbReference type="NCBI Taxonomy" id="1564516"/>
    <lineage>
        <taxon>Bacteria</taxon>
        <taxon>Pseudomonadati</taxon>
        <taxon>Bacteroidota</taxon>
        <taxon>Saprospiria</taxon>
        <taxon>Saprospirales</taxon>
        <taxon>Haliscomenobacteraceae</taxon>
        <taxon>Phaeodactylibacter</taxon>
    </lineage>
</organism>
<feature type="region of interest" description="Disordered" evidence="1">
    <location>
        <begin position="27"/>
        <end position="48"/>
    </location>
</feature>
<evidence type="ECO:0000256" key="1">
    <source>
        <dbReference type="SAM" id="MobiDB-lite"/>
    </source>
</evidence>
<feature type="signal peptide" evidence="2">
    <location>
        <begin position="1"/>
        <end position="19"/>
    </location>
</feature>
<accession>A0A5C6RIR4</accession>
<keyword evidence="2" id="KW-0732">Signal</keyword>
<dbReference type="Proteomes" id="UP000321580">
    <property type="component" value="Unassembled WGS sequence"/>
</dbReference>
<name>A0A5C6RIR4_9BACT</name>
<feature type="domain" description="3-keto-alpha-glucoside-1,2-lyase/3-keto-2-hydroxy-glucal hydratase" evidence="3">
    <location>
        <begin position="57"/>
        <end position="258"/>
    </location>
</feature>
<gene>
    <name evidence="4" type="ORF">FRY97_17085</name>
</gene>
<comment type="caution">
    <text evidence="4">The sequence shown here is derived from an EMBL/GenBank/DDBJ whole genome shotgun (WGS) entry which is preliminary data.</text>
</comment>
<protein>
    <submittedName>
        <fullName evidence="4">DUF1080 domain-containing protein</fullName>
    </submittedName>
</protein>
<keyword evidence="5" id="KW-1185">Reference proteome</keyword>
<evidence type="ECO:0000313" key="5">
    <source>
        <dbReference type="Proteomes" id="UP000321580"/>
    </source>
</evidence>
<feature type="chain" id="PRO_5023143661" evidence="2">
    <location>
        <begin position="20"/>
        <end position="260"/>
    </location>
</feature>
<dbReference type="AlphaFoldDB" id="A0A5C6RIR4"/>
<evidence type="ECO:0000313" key="4">
    <source>
        <dbReference type="EMBL" id="TXB61815.1"/>
    </source>
</evidence>
<proteinExistence type="predicted"/>
<dbReference type="PROSITE" id="PS51257">
    <property type="entry name" value="PROKAR_LIPOPROTEIN"/>
    <property type="match status" value="1"/>
</dbReference>
<dbReference type="InterPro" id="IPR010496">
    <property type="entry name" value="AL/BT2_dom"/>
</dbReference>